<gene>
    <name evidence="3" type="primary">rnk-1</name>
    <name evidence="3" type="ORF">GCM10011487_12770</name>
</gene>
<dbReference type="PANTHER" id="PTHR30437:SF5">
    <property type="entry name" value="REGULATOR OF NUCLEOSIDE DIPHOSPHATE KINASE"/>
    <property type="match status" value="1"/>
</dbReference>
<name>A0A829Y7P9_9GAMM</name>
<sequence length="133" mass="14618">MRDHPIVISEPDARVLRGLLSARATRGHDQEHLEELSLELERAQVLKPEQVAADVVTMHKPLRILDLSNGSRQELTLVGPADANVSARRISVLAPLGTALLGYREGDEVEWLMPGGVRRIRIESVQSAHVGAH</sequence>
<evidence type="ECO:0000313" key="3">
    <source>
        <dbReference type="EMBL" id="GFE79277.1"/>
    </source>
</evidence>
<dbReference type="InterPro" id="IPR001437">
    <property type="entry name" value="Tscrpt_elong_fac_GreA/B_C"/>
</dbReference>
<protein>
    <submittedName>
        <fullName evidence="3">RNA polymerase-binding protein Rnk</fullName>
    </submittedName>
</protein>
<dbReference type="SUPFAM" id="SSF54534">
    <property type="entry name" value="FKBP-like"/>
    <property type="match status" value="1"/>
</dbReference>
<dbReference type="Pfam" id="PF14760">
    <property type="entry name" value="Rnk_N"/>
    <property type="match status" value="1"/>
</dbReference>
<dbReference type="Gene3D" id="3.10.50.30">
    <property type="entry name" value="Transcription elongation factor, GreA/GreB, C-terminal domain"/>
    <property type="match status" value="1"/>
</dbReference>
<dbReference type="GO" id="GO:0006354">
    <property type="term" value="P:DNA-templated transcription elongation"/>
    <property type="evidence" value="ECO:0007669"/>
    <property type="project" value="TreeGrafter"/>
</dbReference>
<feature type="domain" description="Regulator of nucleoside diphosphate kinase N-terminal" evidence="2">
    <location>
        <begin position="5"/>
        <end position="45"/>
    </location>
</feature>
<dbReference type="RefSeq" id="WP_161810965.1">
    <property type="nucleotide sequence ID" value="NZ_BLJN01000001.1"/>
</dbReference>
<dbReference type="PIRSF" id="PIRSF006092">
    <property type="entry name" value="GreA_GreB"/>
    <property type="match status" value="1"/>
</dbReference>
<dbReference type="PANTHER" id="PTHR30437">
    <property type="entry name" value="TRANSCRIPTION ELONGATION FACTOR GREA"/>
    <property type="match status" value="1"/>
</dbReference>
<organism evidence="3 4">
    <name type="scientific">Steroidobacter agaridevorans</name>
    <dbReference type="NCBI Taxonomy" id="2695856"/>
    <lineage>
        <taxon>Bacteria</taxon>
        <taxon>Pseudomonadati</taxon>
        <taxon>Pseudomonadota</taxon>
        <taxon>Gammaproteobacteria</taxon>
        <taxon>Steroidobacterales</taxon>
        <taxon>Steroidobacteraceae</taxon>
        <taxon>Steroidobacter</taxon>
    </lineage>
</organism>
<dbReference type="InterPro" id="IPR023459">
    <property type="entry name" value="Tscrpt_elong_fac_GreA/B_fam"/>
</dbReference>
<dbReference type="Proteomes" id="UP000445000">
    <property type="component" value="Unassembled WGS sequence"/>
</dbReference>
<dbReference type="GO" id="GO:0032784">
    <property type="term" value="P:regulation of DNA-templated transcription elongation"/>
    <property type="evidence" value="ECO:0007669"/>
    <property type="project" value="InterPro"/>
</dbReference>
<evidence type="ECO:0000313" key="4">
    <source>
        <dbReference type="Proteomes" id="UP000445000"/>
    </source>
</evidence>
<dbReference type="AlphaFoldDB" id="A0A829Y7P9"/>
<dbReference type="InterPro" id="IPR029462">
    <property type="entry name" value="Rnk_N"/>
</dbReference>
<dbReference type="Pfam" id="PF01272">
    <property type="entry name" value="GreA_GreB"/>
    <property type="match status" value="1"/>
</dbReference>
<keyword evidence="4" id="KW-1185">Reference proteome</keyword>
<dbReference type="GO" id="GO:0070063">
    <property type="term" value="F:RNA polymerase binding"/>
    <property type="evidence" value="ECO:0007669"/>
    <property type="project" value="InterPro"/>
</dbReference>
<dbReference type="EMBL" id="BLJN01000001">
    <property type="protein sequence ID" value="GFE79277.1"/>
    <property type="molecule type" value="Genomic_DNA"/>
</dbReference>
<evidence type="ECO:0000259" key="1">
    <source>
        <dbReference type="Pfam" id="PF01272"/>
    </source>
</evidence>
<proteinExistence type="predicted"/>
<accession>A0A829Y7P9</accession>
<comment type="caution">
    <text evidence="3">The sequence shown here is derived from an EMBL/GenBank/DDBJ whole genome shotgun (WGS) entry which is preliminary data.</text>
</comment>
<dbReference type="GO" id="GO:0003677">
    <property type="term" value="F:DNA binding"/>
    <property type="evidence" value="ECO:0007669"/>
    <property type="project" value="InterPro"/>
</dbReference>
<evidence type="ECO:0000259" key="2">
    <source>
        <dbReference type="Pfam" id="PF14760"/>
    </source>
</evidence>
<dbReference type="InterPro" id="IPR036953">
    <property type="entry name" value="GreA/GreB_C_sf"/>
</dbReference>
<feature type="domain" description="Transcription elongation factor GreA/GreB C-terminal" evidence="1">
    <location>
        <begin position="53"/>
        <end position="126"/>
    </location>
</feature>
<reference evidence="4" key="1">
    <citation type="submission" date="2020-01" db="EMBL/GenBank/DDBJ databases">
        <title>'Steroidobacter agaridevorans' sp. nov., agar-degrading bacteria isolated from rhizosphere soils.</title>
        <authorList>
            <person name="Ikenaga M."/>
            <person name="Kataoka M."/>
            <person name="Murouchi A."/>
            <person name="Katsuragi S."/>
            <person name="Sakai M."/>
        </authorList>
    </citation>
    <scope>NUCLEOTIDE SEQUENCE [LARGE SCALE GENOMIC DNA]</scope>
    <source>
        <strain evidence="4">YU21-B</strain>
    </source>
</reference>